<feature type="region of interest" description="Disordered" evidence="1">
    <location>
        <begin position="448"/>
        <end position="524"/>
    </location>
</feature>
<dbReference type="EMBL" id="JAGMVJ010000012">
    <property type="protein sequence ID" value="KAH7084312.1"/>
    <property type="molecule type" value="Genomic_DNA"/>
</dbReference>
<keyword evidence="3" id="KW-1185">Reference proteome</keyword>
<accession>A0A8K0R3F5</accession>
<feature type="compositionally biased region" description="Polar residues" evidence="1">
    <location>
        <begin position="337"/>
        <end position="366"/>
    </location>
</feature>
<protein>
    <submittedName>
        <fullName evidence="2">Uncharacterized protein</fullName>
    </submittedName>
</protein>
<evidence type="ECO:0000256" key="1">
    <source>
        <dbReference type="SAM" id="MobiDB-lite"/>
    </source>
</evidence>
<feature type="region of interest" description="Disordered" evidence="1">
    <location>
        <begin position="293"/>
        <end position="428"/>
    </location>
</feature>
<comment type="caution">
    <text evidence="2">The sequence shown here is derived from an EMBL/GenBank/DDBJ whole genome shotgun (WGS) entry which is preliminary data.</text>
</comment>
<feature type="region of interest" description="Disordered" evidence="1">
    <location>
        <begin position="1"/>
        <end position="73"/>
    </location>
</feature>
<dbReference type="AlphaFoldDB" id="A0A8K0R3F5"/>
<reference evidence="2" key="1">
    <citation type="journal article" date="2021" name="Nat. Commun.">
        <title>Genetic determinants of endophytism in the Arabidopsis root mycobiome.</title>
        <authorList>
            <person name="Mesny F."/>
            <person name="Miyauchi S."/>
            <person name="Thiergart T."/>
            <person name="Pickel B."/>
            <person name="Atanasova L."/>
            <person name="Karlsson M."/>
            <person name="Huettel B."/>
            <person name="Barry K.W."/>
            <person name="Haridas S."/>
            <person name="Chen C."/>
            <person name="Bauer D."/>
            <person name="Andreopoulos W."/>
            <person name="Pangilinan J."/>
            <person name="LaButti K."/>
            <person name="Riley R."/>
            <person name="Lipzen A."/>
            <person name="Clum A."/>
            <person name="Drula E."/>
            <person name="Henrissat B."/>
            <person name="Kohler A."/>
            <person name="Grigoriev I.V."/>
            <person name="Martin F.M."/>
            <person name="Hacquard S."/>
        </authorList>
    </citation>
    <scope>NUCLEOTIDE SEQUENCE</scope>
    <source>
        <strain evidence="2">MPI-SDFR-AT-0120</strain>
    </source>
</reference>
<evidence type="ECO:0000313" key="2">
    <source>
        <dbReference type="EMBL" id="KAH7084312.1"/>
    </source>
</evidence>
<feature type="compositionally biased region" description="Polar residues" evidence="1">
    <location>
        <begin position="594"/>
        <end position="604"/>
    </location>
</feature>
<evidence type="ECO:0000313" key="3">
    <source>
        <dbReference type="Proteomes" id="UP000813461"/>
    </source>
</evidence>
<sequence>MAKNSQPQTTPFTDQSPNSKRQRVETDLPARGHGKKRASAAAYDFDMEANLGGGDDNTRPNRDTDSDDEYDEKGKAAISKEVAKVKKNAKRPSPIFGTTAIAKNLRIPDDGEFTAVEILVFLPNWVRRFEVLFRLVENGWDRQPMIKVFLMHRDSSGDKHHPRFDSALHHAFKKVFEDQGYNGWNITRHQDGEFCLSLDELDATNLYWDDEDLTFAGGIAMFNYVVEKENGTLINNVAFKSLANGVVKFPNASNGDALHLTPCVEYAVQNPDEDLLFPRDYGMLRTRLGLGAARREHQDRESLDRWKKFPMPKAVEETADDDTNSAPATNPAAREPGQQSTSRAPPSSGLQDNANFTLPSTPQQDLDTAMEGVENEMHDGTSPGSEHSATPHYDQDQMMEQSSEHSAQHDMSQSPTQYDYAGAQHGQQQDGVDAFFTAQHSQLDSGIPQWLASYPPSTPPPYQAQQLRDGQQARRGQRSGPYPGSPLASLPCSQPQVGSPRLGYEAPQPFMAPNSGTHPFGAMDSFPMPTSGPHVLSQPLGHTSMIDRKYDFARPGDFYQFYSPPAHPFGNPSSPERTTGSLPADSPDSPPAPTNTQAEHTTGLWTVPGQDGSKAAPTPADAYDEFTDKFLDHDWVPSTFTPSQLEALAVAEAFQQRFIPQRKWEEEHAEDLKNHVYH</sequence>
<organism evidence="2 3">
    <name type="scientific">Paraphoma chrysanthemicola</name>
    <dbReference type="NCBI Taxonomy" id="798071"/>
    <lineage>
        <taxon>Eukaryota</taxon>
        <taxon>Fungi</taxon>
        <taxon>Dikarya</taxon>
        <taxon>Ascomycota</taxon>
        <taxon>Pezizomycotina</taxon>
        <taxon>Dothideomycetes</taxon>
        <taxon>Pleosporomycetidae</taxon>
        <taxon>Pleosporales</taxon>
        <taxon>Pleosporineae</taxon>
        <taxon>Phaeosphaeriaceae</taxon>
        <taxon>Paraphoma</taxon>
    </lineage>
</organism>
<dbReference type="Proteomes" id="UP000813461">
    <property type="component" value="Unassembled WGS sequence"/>
</dbReference>
<feature type="compositionally biased region" description="Polar residues" evidence="1">
    <location>
        <begin position="1"/>
        <end position="19"/>
    </location>
</feature>
<feature type="region of interest" description="Disordered" evidence="1">
    <location>
        <begin position="563"/>
        <end position="621"/>
    </location>
</feature>
<feature type="compositionally biased region" description="Basic and acidic residues" evidence="1">
    <location>
        <begin position="293"/>
        <end position="307"/>
    </location>
</feature>
<gene>
    <name evidence="2" type="ORF">FB567DRAFT_550321</name>
</gene>
<feature type="compositionally biased region" description="Polar residues" evidence="1">
    <location>
        <begin position="571"/>
        <end position="581"/>
    </location>
</feature>
<name>A0A8K0R3F5_9PLEO</name>
<proteinExistence type="predicted"/>
<dbReference type="OrthoDB" id="3675232at2759"/>